<gene>
    <name evidence="1" type="ORF">S06H3_32773</name>
</gene>
<organism evidence="1">
    <name type="scientific">marine sediment metagenome</name>
    <dbReference type="NCBI Taxonomy" id="412755"/>
    <lineage>
        <taxon>unclassified sequences</taxon>
        <taxon>metagenomes</taxon>
        <taxon>ecological metagenomes</taxon>
    </lineage>
</organism>
<proteinExistence type="predicted"/>
<dbReference type="AlphaFoldDB" id="X1MI69"/>
<sequence length="60" mass="7268">MSNRLSLYEELERAEETKLRIVYEENGELKESEGLKKEMIKFLRKIESDSKMSWKLILKF</sequence>
<dbReference type="EMBL" id="BARV01019505">
    <property type="protein sequence ID" value="GAI31352.1"/>
    <property type="molecule type" value="Genomic_DNA"/>
</dbReference>
<reference evidence="1" key="1">
    <citation type="journal article" date="2014" name="Front. Microbiol.">
        <title>High frequency of phylogenetically diverse reductive dehalogenase-homologous genes in deep subseafloor sedimentary metagenomes.</title>
        <authorList>
            <person name="Kawai M."/>
            <person name="Futagami T."/>
            <person name="Toyoda A."/>
            <person name="Takaki Y."/>
            <person name="Nishi S."/>
            <person name="Hori S."/>
            <person name="Arai W."/>
            <person name="Tsubouchi T."/>
            <person name="Morono Y."/>
            <person name="Uchiyama I."/>
            <person name="Ito T."/>
            <person name="Fujiyama A."/>
            <person name="Inagaki F."/>
            <person name="Takami H."/>
        </authorList>
    </citation>
    <scope>NUCLEOTIDE SEQUENCE</scope>
    <source>
        <strain evidence="1">Expedition CK06-06</strain>
    </source>
</reference>
<protein>
    <submittedName>
        <fullName evidence="1">Uncharacterized protein</fullName>
    </submittedName>
</protein>
<comment type="caution">
    <text evidence="1">The sequence shown here is derived from an EMBL/GenBank/DDBJ whole genome shotgun (WGS) entry which is preliminary data.</text>
</comment>
<evidence type="ECO:0000313" key="1">
    <source>
        <dbReference type="EMBL" id="GAI31352.1"/>
    </source>
</evidence>
<name>X1MI69_9ZZZZ</name>
<accession>X1MI69</accession>